<comment type="catalytic activity">
    <reaction evidence="1">
        <text>Hydrolysis of alpha-(2-&gt;3)-, alpha-(2-&gt;6)-, alpha-(2-&gt;8)- glycosidic linkages of terminal sialic acid residues in oligosaccharides, glycoproteins, glycolipids, colominic acid and synthetic substrates.</text>
        <dbReference type="EC" id="3.2.1.18"/>
    </reaction>
</comment>
<dbReference type="GO" id="GO:0006689">
    <property type="term" value="P:ganglioside catabolic process"/>
    <property type="evidence" value="ECO:0007669"/>
    <property type="project" value="TreeGrafter"/>
</dbReference>
<dbReference type="EMBL" id="CP069534">
    <property type="protein sequence ID" value="QRP71569.1"/>
    <property type="molecule type" value="Genomic_DNA"/>
</dbReference>
<evidence type="ECO:0000313" key="5">
    <source>
        <dbReference type="EMBL" id="QQB45920.1"/>
    </source>
</evidence>
<dbReference type="PANTHER" id="PTHR10628:SF30">
    <property type="entry name" value="EXO-ALPHA-SIALIDASE"/>
    <property type="match status" value="1"/>
</dbReference>
<name>A0A7T4EEJ6_9CORY</name>
<feature type="domain" description="Sialidase" evidence="4">
    <location>
        <begin position="123"/>
        <end position="300"/>
    </location>
</feature>
<reference evidence="5 7" key="1">
    <citation type="submission" date="2020-12" db="EMBL/GenBank/DDBJ databases">
        <title>FDA dAtabase for Regulatory Grade micrObial Sequences (FDA-ARGOS): Supporting development and validation of Infectious Disease Dx tests.</title>
        <authorList>
            <person name="Sproer C."/>
            <person name="Gronow S."/>
            <person name="Severitt S."/>
            <person name="Schroder I."/>
            <person name="Tallon L."/>
            <person name="Sadzewicz L."/>
            <person name="Zhao X."/>
            <person name="Boylan J."/>
            <person name="Ott S."/>
            <person name="Bowen H."/>
            <person name="Vavikolanu K."/>
            <person name="Mehta A."/>
            <person name="Aluvathingal J."/>
            <person name="Nadendla S."/>
            <person name="Lowell S."/>
            <person name="Myers T."/>
            <person name="Yan Y."/>
            <person name="Sichtig H."/>
        </authorList>
    </citation>
    <scope>NUCLEOTIDE SEQUENCE [LARGE SCALE GENOMIC DNA]</scope>
    <source>
        <strain evidence="5 7">FDAARGOS_1053</strain>
        <strain evidence="6">FDAARGOS_1191</strain>
    </source>
</reference>
<accession>A0A7T4EEJ6</accession>
<dbReference type="Pfam" id="PF02012">
    <property type="entry name" value="BNR"/>
    <property type="match status" value="1"/>
</dbReference>
<dbReference type="GO" id="GO:0016020">
    <property type="term" value="C:membrane"/>
    <property type="evidence" value="ECO:0007669"/>
    <property type="project" value="TreeGrafter"/>
</dbReference>
<dbReference type="GO" id="GO:0004308">
    <property type="term" value="F:exo-alpha-sialidase activity"/>
    <property type="evidence" value="ECO:0007669"/>
    <property type="project" value="UniProtKB-EC"/>
</dbReference>
<dbReference type="SUPFAM" id="SSF50939">
    <property type="entry name" value="Sialidases"/>
    <property type="match status" value="1"/>
</dbReference>
<dbReference type="Gene3D" id="2.120.10.10">
    <property type="match status" value="1"/>
</dbReference>
<proteinExistence type="inferred from homology"/>
<evidence type="ECO:0000256" key="1">
    <source>
        <dbReference type="ARBA" id="ARBA00000427"/>
    </source>
</evidence>
<dbReference type="Proteomes" id="UP000617681">
    <property type="component" value="Chromosome"/>
</dbReference>
<dbReference type="EMBL" id="CP066007">
    <property type="protein sequence ID" value="QQB45920.1"/>
    <property type="molecule type" value="Genomic_DNA"/>
</dbReference>
<dbReference type="InterPro" id="IPR002860">
    <property type="entry name" value="BNR_rpt"/>
</dbReference>
<comment type="similarity">
    <text evidence="2">Belongs to the glycosyl hydrolase 33 family.</text>
</comment>
<dbReference type="PANTHER" id="PTHR10628">
    <property type="entry name" value="SIALIDASE"/>
    <property type="match status" value="1"/>
</dbReference>
<dbReference type="AlphaFoldDB" id="A0A7T4EEJ6"/>
<dbReference type="RefSeq" id="WP_034989636.1">
    <property type="nucleotide sequence ID" value="NZ_CP069534.1"/>
</dbReference>
<evidence type="ECO:0000256" key="3">
    <source>
        <dbReference type="ARBA" id="ARBA00012733"/>
    </source>
</evidence>
<organism evidence="5 7">
    <name type="scientific">Corynebacterium glucuronolyticum</name>
    <dbReference type="NCBI Taxonomy" id="39791"/>
    <lineage>
        <taxon>Bacteria</taxon>
        <taxon>Bacillati</taxon>
        <taxon>Actinomycetota</taxon>
        <taxon>Actinomycetes</taxon>
        <taxon>Mycobacteriales</taxon>
        <taxon>Corynebacteriaceae</taxon>
        <taxon>Corynebacterium</taxon>
    </lineage>
</organism>
<evidence type="ECO:0000313" key="6">
    <source>
        <dbReference type="EMBL" id="QRP71569.1"/>
    </source>
</evidence>
<dbReference type="GO" id="GO:0009313">
    <property type="term" value="P:oligosaccharide catabolic process"/>
    <property type="evidence" value="ECO:0007669"/>
    <property type="project" value="TreeGrafter"/>
</dbReference>
<dbReference type="InterPro" id="IPR011040">
    <property type="entry name" value="Sialidase"/>
</dbReference>
<dbReference type="Pfam" id="PF13088">
    <property type="entry name" value="BNR_2"/>
    <property type="match status" value="1"/>
</dbReference>
<dbReference type="Proteomes" id="UP000596145">
    <property type="component" value="Chromosome"/>
</dbReference>
<dbReference type="InterPro" id="IPR036278">
    <property type="entry name" value="Sialidase_sf"/>
</dbReference>
<protein>
    <recommendedName>
        <fullName evidence="3">exo-alpha-sialidase</fullName>
        <ecNumber evidence="3">3.2.1.18</ecNumber>
    </recommendedName>
</protein>
<dbReference type="EC" id="3.2.1.18" evidence="3"/>
<gene>
    <name evidence="5" type="ORF">I6I10_10680</name>
    <name evidence="6" type="ORF">I6J21_05460</name>
</gene>
<sequence length="353" mass="37818">MQTVTIATAGEPFPGSAFSSPIYRIPALCVTGSGRILLAYDVREDWRDLPADFDMTLRHSDDGGKTWSAPRALRRHEPGHGFGDASLVCTSTRHGGDILCWYVGSTGESYFSATPGKPGLELWLSRSRDDGMTWEHHRVDDLRPESVGGMFASSGNGLALSDGGLIQTFVARVGEDNFALAARSDDGGQTWRAGELIGPDCDENKVVELANGDILMHARATPVRRQALSRDGLTFASPKPVPALTDPACNGGLCRWGGLIVASMCDHPRERGRLSLHFSTDEGATWGPAIPIDTGATAYSVAAPLDDDTLALAWEADDYRTIQFATVTRGEDIVPRRGAGTWAKPPVVNPAGK</sequence>
<dbReference type="OrthoDB" id="7294637at2"/>
<dbReference type="GO" id="GO:0005737">
    <property type="term" value="C:cytoplasm"/>
    <property type="evidence" value="ECO:0007669"/>
    <property type="project" value="TreeGrafter"/>
</dbReference>
<evidence type="ECO:0000256" key="2">
    <source>
        <dbReference type="ARBA" id="ARBA00009348"/>
    </source>
</evidence>
<dbReference type="InterPro" id="IPR026856">
    <property type="entry name" value="Sialidase_fam"/>
</dbReference>
<evidence type="ECO:0000313" key="7">
    <source>
        <dbReference type="Proteomes" id="UP000596145"/>
    </source>
</evidence>
<evidence type="ECO:0000259" key="4">
    <source>
        <dbReference type="Pfam" id="PF13088"/>
    </source>
</evidence>
<dbReference type="GeneID" id="92759845"/>
<dbReference type="CDD" id="cd15482">
    <property type="entry name" value="Sialidase_non-viral"/>
    <property type="match status" value="1"/>
</dbReference>